<dbReference type="InterPro" id="IPR035899">
    <property type="entry name" value="DBL_dom_sf"/>
</dbReference>
<dbReference type="InterPro" id="IPR001331">
    <property type="entry name" value="GDS_CDC24_CS"/>
</dbReference>
<dbReference type="InterPro" id="IPR055230">
    <property type="entry name" value="PH_Tiam1/2"/>
</dbReference>
<dbReference type="GO" id="GO:0007264">
    <property type="term" value="P:small GTPase-mediated signal transduction"/>
    <property type="evidence" value="ECO:0007669"/>
    <property type="project" value="InterPro"/>
</dbReference>
<evidence type="ECO:0000256" key="2">
    <source>
        <dbReference type="SAM" id="Phobius"/>
    </source>
</evidence>
<dbReference type="Gene3D" id="1.20.900.10">
    <property type="entry name" value="Dbl homology (DH) domain"/>
    <property type="match status" value="1"/>
</dbReference>
<dbReference type="PROSITE" id="PS00741">
    <property type="entry name" value="DH_1"/>
    <property type="match status" value="1"/>
</dbReference>
<reference evidence="4" key="1">
    <citation type="journal article" date="2023" name="Mol. Biol. Evol.">
        <title>Third-Generation Sequencing Reveals the Adaptive Role of the Epigenome in Three Deep-Sea Polychaetes.</title>
        <authorList>
            <person name="Perez M."/>
            <person name="Aroh O."/>
            <person name="Sun Y."/>
            <person name="Lan Y."/>
            <person name="Juniper S.K."/>
            <person name="Young C.R."/>
            <person name="Angers B."/>
            <person name="Qian P.Y."/>
        </authorList>
    </citation>
    <scope>NUCLEOTIDE SEQUENCE</scope>
    <source>
        <strain evidence="4">P08H-3</strain>
    </source>
</reference>
<dbReference type="EMBL" id="JAODUP010000238">
    <property type="protein sequence ID" value="KAK2155500.1"/>
    <property type="molecule type" value="Genomic_DNA"/>
</dbReference>
<dbReference type="InterPro" id="IPR011993">
    <property type="entry name" value="PH-like_dom_sf"/>
</dbReference>
<accession>A0AAD9N3M0</accession>
<feature type="region of interest" description="Disordered" evidence="1">
    <location>
        <begin position="455"/>
        <end position="536"/>
    </location>
</feature>
<keyword evidence="2" id="KW-0472">Membrane</keyword>
<comment type="caution">
    <text evidence="4">The sequence shown here is derived from an EMBL/GenBank/DDBJ whole genome shotgun (WGS) entry which is preliminary data.</text>
</comment>
<dbReference type="InterPro" id="IPR043537">
    <property type="entry name" value="Tiam1/Tiam2/Sif"/>
</dbReference>
<feature type="compositionally biased region" description="Basic residues" evidence="1">
    <location>
        <begin position="602"/>
        <end position="611"/>
    </location>
</feature>
<dbReference type="SMART" id="SM00325">
    <property type="entry name" value="RhoGEF"/>
    <property type="match status" value="1"/>
</dbReference>
<sequence>MSSSYYTILCGCPVDDCDKTLREIKKTAAGIVQETKAWHRLFVVAAVAVFAVVAVAVGAEQVTHFCRLLHSPLTEESTMPEDFPPVKPLSDSQRIRKVIVELIETEKQYVKDLQCLIERYLEPLQEETYLSGEDIQQLFGNIQEIVAFQKLFLLSLQDAVELEPNFSMLTDPVAFKRVLFSLAGSFLYYANHFKLYSSFCASHSKAQKVFNADANQQLQEFLRARNPKQQHSSTLESYLIKPIQRILKYPLLLKQLKDLTDPQSDEHHHLCEALRGMEAVAEHINEMQKIYEEYGTIFDDLIKQYKEEHKQCLDLNVGELQMYGTVTWLNALDELGKMKKGTDLITLVFIFKAGVVVLAQERVRGKKKTKPSQGRPPTSIEGGDLVRFQLAIPVDQLQVRALVGETERHGVWELIHCRSEKEGRPEKVFQFASSHEARRDFVKVINNTIRESVRRMSLPGTKVKVSPSGPPSSSQTKSQQNLQQYIPYSSRRPESLVMRDVEKPKGKHTKGGEPSRHSMDVEEKNAPSHYECVGPDFRTRSQTLTDLNTSDLQSTNCPSGSQSTIASESRSSAKLVHASKNPTSYGGGPTGQRDGLGSPIWKPRHASKRAVVRSPSGEDKGLEAGVFSSSAYGDYSNVVYDKNDESKHSSVLLTHPNACFEHEDTEC</sequence>
<dbReference type="Pfam" id="PF23014">
    <property type="entry name" value="PH_Tiam1"/>
    <property type="match status" value="1"/>
</dbReference>
<evidence type="ECO:0000313" key="5">
    <source>
        <dbReference type="Proteomes" id="UP001208570"/>
    </source>
</evidence>
<dbReference type="PROSITE" id="PS50010">
    <property type="entry name" value="DH_2"/>
    <property type="match status" value="1"/>
</dbReference>
<keyword evidence="5" id="KW-1185">Reference proteome</keyword>
<dbReference type="CDD" id="cd00160">
    <property type="entry name" value="RhoGEF"/>
    <property type="match status" value="1"/>
</dbReference>
<organism evidence="4 5">
    <name type="scientific">Paralvinella palmiformis</name>
    <dbReference type="NCBI Taxonomy" id="53620"/>
    <lineage>
        <taxon>Eukaryota</taxon>
        <taxon>Metazoa</taxon>
        <taxon>Spiralia</taxon>
        <taxon>Lophotrochozoa</taxon>
        <taxon>Annelida</taxon>
        <taxon>Polychaeta</taxon>
        <taxon>Sedentaria</taxon>
        <taxon>Canalipalpata</taxon>
        <taxon>Terebellida</taxon>
        <taxon>Terebelliformia</taxon>
        <taxon>Alvinellidae</taxon>
        <taxon>Paralvinella</taxon>
    </lineage>
</organism>
<feature type="transmembrane region" description="Helical" evidence="2">
    <location>
        <begin position="41"/>
        <end position="59"/>
    </location>
</feature>
<protein>
    <recommendedName>
        <fullName evidence="3">DH domain-containing protein</fullName>
    </recommendedName>
</protein>
<name>A0AAD9N3M0_9ANNE</name>
<keyword evidence="2" id="KW-1133">Transmembrane helix</keyword>
<dbReference type="PANTHER" id="PTHR46001">
    <property type="entry name" value="TIAM (MAMMALIAN TUMOR INVASION AND METASTASIS FACTOR) HOMOLOG"/>
    <property type="match status" value="1"/>
</dbReference>
<feature type="region of interest" description="Disordered" evidence="1">
    <location>
        <begin position="548"/>
        <end position="622"/>
    </location>
</feature>
<dbReference type="AlphaFoldDB" id="A0AAD9N3M0"/>
<dbReference type="PANTHER" id="PTHR46001:SF3">
    <property type="entry name" value="PROTEIN STILL LIFE, ISOFORM SIF TYPE 1"/>
    <property type="match status" value="1"/>
</dbReference>
<feature type="compositionally biased region" description="Basic and acidic residues" evidence="1">
    <location>
        <begin position="491"/>
        <end position="526"/>
    </location>
</feature>
<dbReference type="SUPFAM" id="SSF48065">
    <property type="entry name" value="DBL homology domain (DH-domain)"/>
    <property type="match status" value="1"/>
</dbReference>
<evidence type="ECO:0000256" key="1">
    <source>
        <dbReference type="SAM" id="MobiDB-lite"/>
    </source>
</evidence>
<dbReference type="Proteomes" id="UP001208570">
    <property type="component" value="Unassembled WGS sequence"/>
</dbReference>
<dbReference type="Pfam" id="PF00621">
    <property type="entry name" value="RhoGEF"/>
    <property type="match status" value="1"/>
</dbReference>
<keyword evidence="2" id="KW-0812">Transmembrane</keyword>
<feature type="compositionally biased region" description="Polar residues" evidence="1">
    <location>
        <begin position="548"/>
        <end position="572"/>
    </location>
</feature>
<gene>
    <name evidence="4" type="ORF">LSH36_238g02025</name>
</gene>
<feature type="compositionally biased region" description="Low complexity" evidence="1">
    <location>
        <begin position="461"/>
        <end position="480"/>
    </location>
</feature>
<feature type="domain" description="DH" evidence="3">
    <location>
        <begin position="94"/>
        <end position="287"/>
    </location>
</feature>
<evidence type="ECO:0000313" key="4">
    <source>
        <dbReference type="EMBL" id="KAK2155500.1"/>
    </source>
</evidence>
<dbReference type="SUPFAM" id="SSF50729">
    <property type="entry name" value="PH domain-like"/>
    <property type="match status" value="1"/>
</dbReference>
<dbReference type="GO" id="GO:0005085">
    <property type="term" value="F:guanyl-nucleotide exchange factor activity"/>
    <property type="evidence" value="ECO:0007669"/>
    <property type="project" value="InterPro"/>
</dbReference>
<dbReference type="InterPro" id="IPR000219">
    <property type="entry name" value="DH_dom"/>
</dbReference>
<dbReference type="Gene3D" id="2.30.29.30">
    <property type="entry name" value="Pleckstrin-homology domain (PH domain)/Phosphotyrosine-binding domain (PTB)"/>
    <property type="match status" value="1"/>
</dbReference>
<evidence type="ECO:0000259" key="3">
    <source>
        <dbReference type="PROSITE" id="PS50010"/>
    </source>
</evidence>
<proteinExistence type="predicted"/>